<reference evidence="3" key="1">
    <citation type="journal article" date="2014" name="Int. J. Syst. Evol. Microbiol.">
        <title>Complete genome of a new Firmicutes species belonging to the dominant human colonic microbiota ('Ruminococcus bicirculans') reveals two chromosomes and a selective capacity to utilize plant glucans.</title>
        <authorList>
            <consortium name="NISC Comparative Sequencing Program"/>
            <person name="Wegmann U."/>
            <person name="Louis P."/>
            <person name="Goesmann A."/>
            <person name="Henrissat B."/>
            <person name="Duncan S.H."/>
            <person name="Flint H.J."/>
        </authorList>
    </citation>
    <scope>NUCLEOTIDE SEQUENCE</scope>
    <source>
        <strain evidence="3">CGMCC 1.11013</strain>
    </source>
</reference>
<sequence>MKKILVSLAVAVSALAAPALSFAQSNGPLTRAEVRADLVRVEQAGYNPAVASDPHYPDDIQAAEAKIAAEQTNGGFGGVQQRTSSGAPARTSMQSTCVGPADFCTPYFGS</sequence>
<feature type="region of interest" description="Disordered" evidence="1">
    <location>
        <begin position="74"/>
        <end position="95"/>
    </location>
</feature>
<feature type="chain" id="PRO_5001666732" description="Purine nucleoside phosphorylase" evidence="2">
    <location>
        <begin position="24"/>
        <end position="110"/>
    </location>
</feature>
<dbReference type="Proteomes" id="UP000027439">
    <property type="component" value="Unassembled WGS sequence"/>
</dbReference>
<dbReference type="eggNOG" id="ENOG50316KN">
    <property type="taxonomic scope" value="Bacteria"/>
</dbReference>
<feature type="compositionally biased region" description="Polar residues" evidence="1">
    <location>
        <begin position="80"/>
        <end position="95"/>
    </location>
</feature>
<reference evidence="3" key="4">
    <citation type="submission" date="2024-05" db="EMBL/GenBank/DDBJ databases">
        <authorList>
            <person name="Sun Q."/>
            <person name="Zhou Y."/>
        </authorList>
    </citation>
    <scope>NUCLEOTIDE SEQUENCE</scope>
    <source>
        <strain evidence="3">CGMCC 1.11013</strain>
    </source>
</reference>
<dbReference type="OrthoDB" id="9104200at2"/>
<protein>
    <recommendedName>
        <fullName evidence="7">Purine nucleoside phosphorylase</fullName>
    </recommendedName>
</protein>
<evidence type="ECO:0000313" key="3">
    <source>
        <dbReference type="EMBL" id="GGD61642.1"/>
    </source>
</evidence>
<dbReference type="EMBL" id="BMEG01000002">
    <property type="protein sequence ID" value="GGD61642.1"/>
    <property type="molecule type" value="Genomic_DNA"/>
</dbReference>
<evidence type="ECO:0008006" key="7">
    <source>
        <dbReference type="Google" id="ProtNLM"/>
    </source>
</evidence>
<dbReference type="Pfam" id="PF13663">
    <property type="entry name" value="DUF4148"/>
    <property type="match status" value="1"/>
</dbReference>
<evidence type="ECO:0000313" key="4">
    <source>
        <dbReference type="EMBL" id="KDR34455.1"/>
    </source>
</evidence>
<reference evidence="6" key="3">
    <citation type="journal article" date="2019" name="Int. J. Syst. Evol. Microbiol.">
        <title>The Global Catalogue of Microorganisms (GCM) 10K type strain sequencing project: providing services to taxonomists for standard genome sequencing and annotation.</title>
        <authorList>
            <consortium name="The Broad Institute Genomics Platform"/>
            <consortium name="The Broad Institute Genome Sequencing Center for Infectious Disease"/>
            <person name="Wu L."/>
            <person name="Ma J."/>
        </authorList>
    </citation>
    <scope>NUCLEOTIDE SEQUENCE [LARGE SCALE GENOMIC DNA]</scope>
    <source>
        <strain evidence="6">CGMCC 1.11013</strain>
    </source>
</reference>
<gene>
    <name evidence="4" type="ORF">BG57_05600</name>
    <name evidence="3" type="ORF">GCM10010985_14670</name>
</gene>
<reference evidence="4 5" key="2">
    <citation type="submission" date="2014-03" db="EMBL/GenBank/DDBJ databases">
        <title>Draft Genome Sequences of Four Burkholderia Strains.</title>
        <authorList>
            <person name="Liu X.Y."/>
            <person name="Li C.X."/>
            <person name="Xu J.H."/>
        </authorList>
    </citation>
    <scope>NUCLEOTIDE SEQUENCE [LARGE SCALE GENOMIC DNA]</scope>
    <source>
        <strain evidence="4 5">R27</strain>
    </source>
</reference>
<dbReference type="Proteomes" id="UP000597138">
    <property type="component" value="Unassembled WGS sequence"/>
</dbReference>
<feature type="signal peptide" evidence="2">
    <location>
        <begin position="1"/>
        <end position="23"/>
    </location>
</feature>
<evidence type="ECO:0000256" key="1">
    <source>
        <dbReference type="SAM" id="MobiDB-lite"/>
    </source>
</evidence>
<keyword evidence="6" id="KW-1185">Reference proteome</keyword>
<comment type="caution">
    <text evidence="4">The sequence shown here is derived from an EMBL/GenBank/DDBJ whole genome shotgun (WGS) entry which is preliminary data.</text>
</comment>
<evidence type="ECO:0000313" key="6">
    <source>
        <dbReference type="Proteomes" id="UP000597138"/>
    </source>
</evidence>
<accession>A0A069P1B7</accession>
<proteinExistence type="predicted"/>
<evidence type="ECO:0000313" key="5">
    <source>
        <dbReference type="Proteomes" id="UP000027439"/>
    </source>
</evidence>
<name>A0A069P1B7_9BURK</name>
<dbReference type="InterPro" id="IPR025421">
    <property type="entry name" value="DUF4148"/>
</dbReference>
<dbReference type="EMBL" id="JFHE01000013">
    <property type="protein sequence ID" value="KDR34455.1"/>
    <property type="molecule type" value="Genomic_DNA"/>
</dbReference>
<dbReference type="AlphaFoldDB" id="A0A069P1B7"/>
<organism evidence="4 5">
    <name type="scientific">Caballeronia grimmiae</name>
    <dbReference type="NCBI Taxonomy" id="1071679"/>
    <lineage>
        <taxon>Bacteria</taxon>
        <taxon>Pseudomonadati</taxon>
        <taxon>Pseudomonadota</taxon>
        <taxon>Betaproteobacteria</taxon>
        <taxon>Burkholderiales</taxon>
        <taxon>Burkholderiaceae</taxon>
        <taxon>Caballeronia</taxon>
    </lineage>
</organism>
<evidence type="ECO:0000256" key="2">
    <source>
        <dbReference type="SAM" id="SignalP"/>
    </source>
</evidence>
<keyword evidence="2" id="KW-0732">Signal</keyword>
<dbReference type="RefSeq" id="WP_035966101.1">
    <property type="nucleotide sequence ID" value="NZ_BMEG01000002.1"/>
</dbReference>